<dbReference type="EMBL" id="LR796962">
    <property type="protein sequence ID" value="CAB4177998.1"/>
    <property type="molecule type" value="Genomic_DNA"/>
</dbReference>
<name>A0A6J5Q946_9CAUD</name>
<dbReference type="EMBL" id="LR798401">
    <property type="protein sequence ID" value="CAB5229196.1"/>
    <property type="molecule type" value="Genomic_DNA"/>
</dbReference>
<evidence type="ECO:0000313" key="2">
    <source>
        <dbReference type="EMBL" id="CAB5229196.1"/>
    </source>
</evidence>
<protein>
    <submittedName>
        <fullName evidence="1">Uncharacterized protein</fullName>
    </submittedName>
</protein>
<reference evidence="1" key="1">
    <citation type="submission" date="2020-05" db="EMBL/GenBank/DDBJ databases">
        <authorList>
            <person name="Chiriac C."/>
            <person name="Salcher M."/>
            <person name="Ghai R."/>
            <person name="Kavagutti S V."/>
        </authorList>
    </citation>
    <scope>NUCLEOTIDE SEQUENCE</scope>
</reference>
<evidence type="ECO:0000313" key="1">
    <source>
        <dbReference type="EMBL" id="CAB4177998.1"/>
    </source>
</evidence>
<gene>
    <name evidence="1" type="ORF">UFOVP1015_26</name>
    <name evidence="2" type="ORF">UFOVP1551_7</name>
</gene>
<accession>A0A6J5Q946</accession>
<sequence>MDNEIKITEREIDGVNYQFKYTSNNKQIEVSERKHLKKWYGKVKYYWEIIHIGNGNLYREITKFHLYNLHSDMKKEMAGNESLNKLILEIDGK</sequence>
<proteinExistence type="predicted"/>
<organism evidence="1">
    <name type="scientific">uncultured Caudovirales phage</name>
    <dbReference type="NCBI Taxonomy" id="2100421"/>
    <lineage>
        <taxon>Viruses</taxon>
        <taxon>Duplodnaviria</taxon>
        <taxon>Heunggongvirae</taxon>
        <taxon>Uroviricota</taxon>
        <taxon>Caudoviricetes</taxon>
        <taxon>Peduoviridae</taxon>
        <taxon>Maltschvirus</taxon>
        <taxon>Maltschvirus maltsch</taxon>
    </lineage>
</organism>